<feature type="compositionally biased region" description="Acidic residues" evidence="2">
    <location>
        <begin position="39"/>
        <end position="78"/>
    </location>
</feature>
<feature type="domain" description="Vps72/YL1 C-terminal" evidence="3">
    <location>
        <begin position="264"/>
        <end position="293"/>
    </location>
</feature>
<organism evidence="4">
    <name type="scientific">Calcidiscus leptoporus</name>
    <dbReference type="NCBI Taxonomy" id="127549"/>
    <lineage>
        <taxon>Eukaryota</taxon>
        <taxon>Haptista</taxon>
        <taxon>Haptophyta</taxon>
        <taxon>Prymnesiophyceae</taxon>
        <taxon>Coccolithales</taxon>
        <taxon>Calcidiscaceae</taxon>
        <taxon>Calcidiscus</taxon>
    </lineage>
</organism>
<feature type="region of interest" description="Disordered" evidence="2">
    <location>
        <begin position="1"/>
        <end position="147"/>
    </location>
</feature>
<dbReference type="Pfam" id="PF05764">
    <property type="entry name" value="YL1"/>
    <property type="match status" value="1"/>
</dbReference>
<dbReference type="EMBL" id="HBER01031867">
    <property type="protein sequence ID" value="CAD8540737.1"/>
    <property type="molecule type" value="Transcribed_RNA"/>
</dbReference>
<accession>A0A7S0J4I0</accession>
<dbReference type="PANTHER" id="PTHR13275:SF4">
    <property type="entry name" value="VACUOLAR PROTEIN SORTING-ASSOCIATED PROTEIN 72 HOMOLOG"/>
    <property type="match status" value="1"/>
</dbReference>
<feature type="compositionally biased region" description="Polar residues" evidence="2">
    <location>
        <begin position="303"/>
        <end position="316"/>
    </location>
</feature>
<sequence length="328" mass="36339">MAAEEEPRRSSRASRGNRMGNLLGEEEEADKDFYSQAFWDEENEDAEYNLDADDEDGADSFDSDFGDSTESEQEDGEEESKRREAAPAVRKKSVYVDPKLKAAKPPAAGASAQMASRKRPRSEAELLSQQQHAPTRGSMRASTKDATALAVEKRRLSAEISAVRAARHAEHSKSKGVELRRLTQEDILAEAKQTEMLNRASLEMMLRVEEEKRKTIVRERNHAGPRMKIKSTREGNKVENTITFIECAIPPLINAMAPQPHVADRCAVTGQPAKYLDPATHCPYSTLEAFRMLRGKTGRRHSFSPSTPLGANSSTDGPLPLSITESRA</sequence>
<feature type="region of interest" description="Disordered" evidence="2">
    <location>
        <begin position="298"/>
        <end position="328"/>
    </location>
</feature>
<dbReference type="InterPro" id="IPR013272">
    <property type="entry name" value="Vps72/YL1_C"/>
</dbReference>
<feature type="compositionally biased region" description="Low complexity" evidence="2">
    <location>
        <begin position="103"/>
        <end position="115"/>
    </location>
</feature>
<gene>
    <name evidence="4" type="ORF">CLEP1334_LOCUS16023</name>
</gene>
<dbReference type="SMART" id="SM00993">
    <property type="entry name" value="YL1_C"/>
    <property type="match status" value="1"/>
</dbReference>
<dbReference type="Pfam" id="PF08265">
    <property type="entry name" value="YL1_C"/>
    <property type="match status" value="1"/>
</dbReference>
<name>A0A7S0J4I0_9EUKA</name>
<protein>
    <recommendedName>
        <fullName evidence="3">Vps72/YL1 C-terminal domain-containing protein</fullName>
    </recommendedName>
</protein>
<evidence type="ECO:0000256" key="2">
    <source>
        <dbReference type="SAM" id="MobiDB-lite"/>
    </source>
</evidence>
<dbReference type="AlphaFoldDB" id="A0A7S0J4I0"/>
<comment type="similarity">
    <text evidence="1">Belongs to the VPS72/YL1 family.</text>
</comment>
<reference evidence="4" key="1">
    <citation type="submission" date="2021-01" db="EMBL/GenBank/DDBJ databases">
        <authorList>
            <person name="Corre E."/>
            <person name="Pelletier E."/>
            <person name="Niang G."/>
            <person name="Scheremetjew M."/>
            <person name="Finn R."/>
            <person name="Kale V."/>
            <person name="Holt S."/>
            <person name="Cochrane G."/>
            <person name="Meng A."/>
            <person name="Brown T."/>
            <person name="Cohen L."/>
        </authorList>
    </citation>
    <scope>NUCLEOTIDE SEQUENCE</scope>
    <source>
        <strain evidence="4">RCC1130</strain>
    </source>
</reference>
<dbReference type="PANTHER" id="PTHR13275">
    <property type="entry name" value="YL-1 PROTEIN TRANSCRIPTION FACTOR-LIKE 1"/>
    <property type="match status" value="1"/>
</dbReference>
<dbReference type="InterPro" id="IPR046757">
    <property type="entry name" value="YL1_N"/>
</dbReference>
<proteinExistence type="inferred from homology"/>
<evidence type="ECO:0000259" key="3">
    <source>
        <dbReference type="SMART" id="SM00993"/>
    </source>
</evidence>
<evidence type="ECO:0000256" key="1">
    <source>
        <dbReference type="ARBA" id="ARBA00006832"/>
    </source>
</evidence>
<dbReference type="GO" id="GO:0005634">
    <property type="term" value="C:nucleus"/>
    <property type="evidence" value="ECO:0007669"/>
    <property type="project" value="TreeGrafter"/>
</dbReference>
<evidence type="ECO:0000313" key="4">
    <source>
        <dbReference type="EMBL" id="CAD8540737.1"/>
    </source>
</evidence>